<feature type="region of interest" description="Disordered" evidence="1">
    <location>
        <begin position="322"/>
        <end position="363"/>
    </location>
</feature>
<gene>
    <name evidence="2" type="ORF">SPPG_07450</name>
</gene>
<sequence length="566" mass="61725">MSSYLHANVHIHPWQRSVHIPGQTAMPPGISHELAWEKSYHRSEIDPYLFRPIGKKHVLAAGIIGKREAFCFVDETGCAPCPPELRKVEERERRKPAGQIGVMSRKPGLGVGGWVGMGGAKLGVQSGHTKRNGQREGSGRGSRKESSVEKKEQSTASANAENENGFAAANIQPSNVPVHHLKTINPTQQTLIDEGISKDGLFPKLPTTAAGLVTVTNHKELATENINKEDSKSVKESTCKDKRSILPSTTFITQQQAWKAYGMGTSKTKPSSVNQATLPVVPQSSRTNVVMPVIDYHPRRPELHPLRPIPAPSHLPVYHHNLPPTPPEATAPPQRSVSVPRSQRITEKQPTEPYPQIWPVPTTPSTEIEQAQSVIMEERAAMAAGTWNPRTSHGVKDRATYRGPDAETIPDSVPIPPVTIQARVTVTPPTTPPKSARSSARPLVEQGLTGAAAAYVKHVQLDKRLLRTSYQKDYGPFGGLMVPSNTIGDDLKETDMTDLQKQGDAVTALKPLCEGWIYGAPGQKVVLPKWCLPANKLSTRQIGADHLGTFMTGIAPLSNYTTRLHK</sequence>
<dbReference type="OrthoDB" id="2135099at2759"/>
<dbReference type="AlphaFoldDB" id="A0A0L0H8Q1"/>
<evidence type="ECO:0000313" key="2">
    <source>
        <dbReference type="EMBL" id="KNC97053.1"/>
    </source>
</evidence>
<accession>A0A0L0H8Q1</accession>
<dbReference type="EMBL" id="KQ257465">
    <property type="protein sequence ID" value="KNC97053.1"/>
    <property type="molecule type" value="Genomic_DNA"/>
</dbReference>
<evidence type="ECO:0000313" key="3">
    <source>
        <dbReference type="Proteomes" id="UP000053201"/>
    </source>
</evidence>
<dbReference type="GeneID" id="27690664"/>
<dbReference type="RefSeq" id="XP_016605093.1">
    <property type="nucleotide sequence ID" value="XM_016755615.1"/>
</dbReference>
<keyword evidence="3" id="KW-1185">Reference proteome</keyword>
<protein>
    <submittedName>
        <fullName evidence="2">Uncharacterized protein</fullName>
    </submittedName>
</protein>
<reference evidence="2 3" key="1">
    <citation type="submission" date="2009-08" db="EMBL/GenBank/DDBJ databases">
        <title>The Genome Sequence of Spizellomyces punctatus strain DAOM BR117.</title>
        <authorList>
            <consortium name="The Broad Institute Genome Sequencing Platform"/>
            <person name="Russ C."/>
            <person name="Cuomo C."/>
            <person name="Shea T."/>
            <person name="Young S.K."/>
            <person name="Zeng Q."/>
            <person name="Koehrsen M."/>
            <person name="Haas B."/>
            <person name="Borodovsky M."/>
            <person name="Guigo R."/>
            <person name="Alvarado L."/>
            <person name="Berlin A."/>
            <person name="Bochicchio J."/>
            <person name="Borenstein D."/>
            <person name="Chapman S."/>
            <person name="Chen Z."/>
            <person name="Engels R."/>
            <person name="Freedman E."/>
            <person name="Gellesch M."/>
            <person name="Goldberg J."/>
            <person name="Griggs A."/>
            <person name="Gujja S."/>
            <person name="Heiman D."/>
            <person name="Hepburn T."/>
            <person name="Howarth C."/>
            <person name="Jen D."/>
            <person name="Larson L."/>
            <person name="Lewis B."/>
            <person name="Mehta T."/>
            <person name="Park D."/>
            <person name="Pearson M."/>
            <person name="Roberts A."/>
            <person name="Saif S."/>
            <person name="Shenoy N."/>
            <person name="Sisk P."/>
            <person name="Stolte C."/>
            <person name="Sykes S."/>
            <person name="Thomson T."/>
            <person name="Walk T."/>
            <person name="White J."/>
            <person name="Yandava C."/>
            <person name="Burger G."/>
            <person name="Gray M.W."/>
            <person name="Holland P.W.H."/>
            <person name="King N."/>
            <person name="Lang F.B.F."/>
            <person name="Roger A.J."/>
            <person name="Ruiz-Trillo I."/>
            <person name="Lander E."/>
            <person name="Nusbaum C."/>
        </authorList>
    </citation>
    <scope>NUCLEOTIDE SEQUENCE [LARGE SCALE GENOMIC DNA]</scope>
    <source>
        <strain evidence="2 3">DAOM BR117</strain>
    </source>
</reference>
<dbReference type="InParanoid" id="A0A0L0H8Q1"/>
<dbReference type="Proteomes" id="UP000053201">
    <property type="component" value="Unassembled WGS sequence"/>
</dbReference>
<evidence type="ECO:0000256" key="1">
    <source>
        <dbReference type="SAM" id="MobiDB-lite"/>
    </source>
</evidence>
<name>A0A0L0H8Q1_SPIPD</name>
<feature type="compositionally biased region" description="Pro residues" evidence="1">
    <location>
        <begin position="352"/>
        <end position="362"/>
    </location>
</feature>
<organism evidence="2 3">
    <name type="scientific">Spizellomyces punctatus (strain DAOM BR117)</name>
    <dbReference type="NCBI Taxonomy" id="645134"/>
    <lineage>
        <taxon>Eukaryota</taxon>
        <taxon>Fungi</taxon>
        <taxon>Fungi incertae sedis</taxon>
        <taxon>Chytridiomycota</taxon>
        <taxon>Chytridiomycota incertae sedis</taxon>
        <taxon>Chytridiomycetes</taxon>
        <taxon>Spizellomycetales</taxon>
        <taxon>Spizellomycetaceae</taxon>
        <taxon>Spizellomyces</taxon>
    </lineage>
</organism>
<feature type="compositionally biased region" description="Basic and acidic residues" evidence="1">
    <location>
        <begin position="133"/>
        <end position="153"/>
    </location>
</feature>
<proteinExistence type="predicted"/>
<feature type="region of interest" description="Disordered" evidence="1">
    <location>
        <begin position="120"/>
        <end position="160"/>
    </location>
</feature>
<dbReference type="VEuPathDB" id="FungiDB:SPPG_07450"/>